<reference evidence="2" key="1">
    <citation type="submission" date="2023-06" db="EMBL/GenBank/DDBJ databases">
        <title>Genome-scale phylogeny and comparative genomics of the fungal order Sordariales.</title>
        <authorList>
            <consortium name="Lawrence Berkeley National Laboratory"/>
            <person name="Hensen N."/>
            <person name="Bonometti L."/>
            <person name="Westerberg I."/>
            <person name="Brannstrom I.O."/>
            <person name="Guillou S."/>
            <person name="Cros-Aarteil S."/>
            <person name="Calhoun S."/>
            <person name="Haridas S."/>
            <person name="Kuo A."/>
            <person name="Mondo S."/>
            <person name="Pangilinan J."/>
            <person name="Riley R."/>
            <person name="LaButti K."/>
            <person name="Andreopoulos B."/>
            <person name="Lipzen A."/>
            <person name="Chen C."/>
            <person name="Yanf M."/>
            <person name="Daum C."/>
            <person name="Ng V."/>
            <person name="Clum A."/>
            <person name="Steindorff A."/>
            <person name="Ohm R."/>
            <person name="Martin F."/>
            <person name="Silar P."/>
            <person name="Natvig D."/>
            <person name="Lalanne C."/>
            <person name="Gautier V."/>
            <person name="Ament-velasquez S.L."/>
            <person name="Kruys A."/>
            <person name="Hutchinson M.I."/>
            <person name="Powell A.J."/>
            <person name="Barry K."/>
            <person name="Miller A.N."/>
            <person name="Grigoriev I.V."/>
            <person name="Debuchy R."/>
            <person name="Gladieux P."/>
            <person name="Thoren M.H."/>
            <person name="Johannesson H."/>
        </authorList>
    </citation>
    <scope>NUCLEOTIDE SEQUENCE</scope>
    <source>
        <strain evidence="2">SMH3391-2</strain>
    </source>
</reference>
<evidence type="ECO:0000259" key="1">
    <source>
        <dbReference type="PROSITE" id="PS51502"/>
    </source>
</evidence>
<dbReference type="InterPro" id="IPR011008">
    <property type="entry name" value="Dimeric_a/b-barrel"/>
</dbReference>
<evidence type="ECO:0000313" key="2">
    <source>
        <dbReference type="EMBL" id="KAK0628573.1"/>
    </source>
</evidence>
<proteinExistence type="predicted"/>
<dbReference type="AlphaFoldDB" id="A0AA39X764"/>
<organism evidence="2 3">
    <name type="scientific">Bombardia bombarda</name>
    <dbReference type="NCBI Taxonomy" id="252184"/>
    <lineage>
        <taxon>Eukaryota</taxon>
        <taxon>Fungi</taxon>
        <taxon>Dikarya</taxon>
        <taxon>Ascomycota</taxon>
        <taxon>Pezizomycotina</taxon>
        <taxon>Sordariomycetes</taxon>
        <taxon>Sordariomycetidae</taxon>
        <taxon>Sordariales</taxon>
        <taxon>Lasiosphaeriaceae</taxon>
        <taxon>Bombardia</taxon>
    </lineage>
</organism>
<keyword evidence="3" id="KW-1185">Reference proteome</keyword>
<dbReference type="Pfam" id="PF07876">
    <property type="entry name" value="Dabb"/>
    <property type="match status" value="1"/>
</dbReference>
<dbReference type="SUPFAM" id="SSF54909">
    <property type="entry name" value="Dimeric alpha+beta barrel"/>
    <property type="match status" value="1"/>
</dbReference>
<dbReference type="Proteomes" id="UP001174934">
    <property type="component" value="Unassembled WGS sequence"/>
</dbReference>
<dbReference type="Gene3D" id="3.30.70.100">
    <property type="match status" value="1"/>
</dbReference>
<dbReference type="PROSITE" id="PS51502">
    <property type="entry name" value="S_R_A_B_BARREL"/>
    <property type="match status" value="1"/>
</dbReference>
<dbReference type="EMBL" id="JAULSR010000002">
    <property type="protein sequence ID" value="KAK0628573.1"/>
    <property type="molecule type" value="Genomic_DNA"/>
</dbReference>
<feature type="domain" description="Stress-response A/B barrel" evidence="1">
    <location>
        <begin position="12"/>
        <end position="110"/>
    </location>
</feature>
<protein>
    <recommendedName>
        <fullName evidence="1">Stress-response A/B barrel domain-containing protein</fullName>
    </recommendedName>
</protein>
<name>A0AA39X764_9PEZI</name>
<dbReference type="SMART" id="SM00886">
    <property type="entry name" value="Dabb"/>
    <property type="match status" value="1"/>
</dbReference>
<accession>A0AA39X764</accession>
<gene>
    <name evidence="2" type="ORF">B0T17DRAFT_614473</name>
</gene>
<evidence type="ECO:0000313" key="3">
    <source>
        <dbReference type="Proteomes" id="UP001174934"/>
    </source>
</evidence>
<comment type="caution">
    <text evidence="2">The sequence shown here is derived from an EMBL/GenBank/DDBJ whole genome shotgun (WGS) entry which is preliminary data.</text>
</comment>
<dbReference type="InterPro" id="IPR013097">
    <property type="entry name" value="Dabb"/>
</dbReference>
<sequence>MAISETTQDSHIHRSTLFKVPDPENQKKLVDLYRNLERENSKDGKPYIIKVNAGLAKDDPRSKGYTVVTHCEFASLDDMKYYDQECPAHLAIKKAAPGLGLTEPPLAVYF</sequence>